<dbReference type="GO" id="GO:0005829">
    <property type="term" value="C:cytosol"/>
    <property type="evidence" value="ECO:0007669"/>
    <property type="project" value="TreeGrafter"/>
</dbReference>
<dbReference type="InterPro" id="IPR036397">
    <property type="entry name" value="RNaseH_sf"/>
</dbReference>
<dbReference type="InterPro" id="IPR013520">
    <property type="entry name" value="Ribonucl_H"/>
</dbReference>
<feature type="domain" description="Exonuclease" evidence="1">
    <location>
        <begin position="9"/>
        <end position="179"/>
    </location>
</feature>
<evidence type="ECO:0000259" key="1">
    <source>
        <dbReference type="SMART" id="SM00479"/>
    </source>
</evidence>
<accession>A0A248TEK2</accession>
<gene>
    <name evidence="2" type="ORF">CKF48_03960</name>
</gene>
<dbReference type="OrthoDB" id="9803913at2"/>
<name>A0A248TEK2_9BACI</name>
<dbReference type="GO" id="GO:0045004">
    <property type="term" value="P:DNA replication proofreading"/>
    <property type="evidence" value="ECO:0007669"/>
    <property type="project" value="TreeGrafter"/>
</dbReference>
<dbReference type="CDD" id="cd06127">
    <property type="entry name" value="DEDDh"/>
    <property type="match status" value="1"/>
</dbReference>
<dbReference type="Gene3D" id="3.30.420.10">
    <property type="entry name" value="Ribonuclease H-like superfamily/Ribonuclease H"/>
    <property type="match status" value="1"/>
</dbReference>
<dbReference type="RefSeq" id="WP_095370127.1">
    <property type="nucleotide sequence ID" value="NZ_CP022983.1"/>
</dbReference>
<dbReference type="KEGG" id="bko:CKF48_03960"/>
<dbReference type="PANTHER" id="PTHR30231">
    <property type="entry name" value="DNA POLYMERASE III SUBUNIT EPSILON"/>
    <property type="match status" value="1"/>
</dbReference>
<reference evidence="2 3" key="1">
    <citation type="submission" date="2017-08" db="EMBL/GenBank/DDBJ databases">
        <title>Complete Genome Sequence of Bacillus kochii Oregon-R-modENCODE STRAIN BDGP4, isolated from Drosophila melanogaster gut.</title>
        <authorList>
            <person name="Wan K.H."/>
            <person name="Yu C."/>
            <person name="Park S."/>
            <person name="Hammonds A.S."/>
            <person name="Booth B.W."/>
            <person name="Celniker S.E."/>
        </authorList>
    </citation>
    <scope>NUCLEOTIDE SEQUENCE [LARGE SCALE GENOMIC DNA]</scope>
    <source>
        <strain evidence="2 3">BDGP4</strain>
    </source>
</reference>
<dbReference type="EMBL" id="CP022983">
    <property type="protein sequence ID" value="ASV66552.1"/>
    <property type="molecule type" value="Genomic_DNA"/>
</dbReference>
<dbReference type="GO" id="GO:0003676">
    <property type="term" value="F:nucleic acid binding"/>
    <property type="evidence" value="ECO:0007669"/>
    <property type="project" value="InterPro"/>
</dbReference>
<organism evidence="2 3">
    <name type="scientific">Cytobacillus kochii</name>
    <dbReference type="NCBI Taxonomy" id="859143"/>
    <lineage>
        <taxon>Bacteria</taxon>
        <taxon>Bacillati</taxon>
        <taxon>Bacillota</taxon>
        <taxon>Bacilli</taxon>
        <taxon>Bacillales</taxon>
        <taxon>Bacillaceae</taxon>
        <taxon>Cytobacillus</taxon>
    </lineage>
</organism>
<keyword evidence="3" id="KW-1185">Reference proteome</keyword>
<dbReference type="Proteomes" id="UP000215137">
    <property type="component" value="Chromosome"/>
</dbReference>
<evidence type="ECO:0000313" key="2">
    <source>
        <dbReference type="EMBL" id="ASV66552.1"/>
    </source>
</evidence>
<sequence length="201" mass="23559">MQIHEGLGLVLDVETTGLSPINDEVIEIALKLFSFDQQTGDILTIKDERSYLREPETTSALRNYNQAYKIHGIPFEEVVGKSFDDREIKKMFAYADIVLAHNASFDRSFLYQMYPNDVNELKWYCTMRGVPWKEYGFYNSKLLTLLKGHQITNYQNHRAMDDITYLLELLKNKNPNGESYLKDVLRKGPMRKYQPKVKKYI</sequence>
<dbReference type="InterPro" id="IPR012337">
    <property type="entry name" value="RNaseH-like_sf"/>
</dbReference>
<dbReference type="SUPFAM" id="SSF53098">
    <property type="entry name" value="Ribonuclease H-like"/>
    <property type="match status" value="1"/>
</dbReference>
<dbReference type="AlphaFoldDB" id="A0A248TEK2"/>
<dbReference type="SMART" id="SM00479">
    <property type="entry name" value="EXOIII"/>
    <property type="match status" value="1"/>
</dbReference>
<dbReference type="Pfam" id="PF00929">
    <property type="entry name" value="RNase_T"/>
    <property type="match status" value="1"/>
</dbReference>
<protein>
    <submittedName>
        <fullName evidence="2">DNA polymerase III subunit epsilon</fullName>
    </submittedName>
</protein>
<dbReference type="PANTHER" id="PTHR30231:SF37">
    <property type="entry name" value="EXODEOXYRIBONUCLEASE 10"/>
    <property type="match status" value="1"/>
</dbReference>
<evidence type="ECO:0000313" key="3">
    <source>
        <dbReference type="Proteomes" id="UP000215137"/>
    </source>
</evidence>
<proteinExistence type="predicted"/>
<dbReference type="GO" id="GO:0008408">
    <property type="term" value="F:3'-5' exonuclease activity"/>
    <property type="evidence" value="ECO:0007669"/>
    <property type="project" value="TreeGrafter"/>
</dbReference>